<dbReference type="AlphaFoldDB" id="A0AAV9H048"/>
<dbReference type="GO" id="GO:0004252">
    <property type="term" value="F:serine-type endopeptidase activity"/>
    <property type="evidence" value="ECO:0007669"/>
    <property type="project" value="InterPro"/>
</dbReference>
<evidence type="ECO:0000313" key="1">
    <source>
        <dbReference type="EMBL" id="KAK4453702.1"/>
    </source>
</evidence>
<dbReference type="Proteomes" id="UP001321760">
    <property type="component" value="Unassembled WGS sequence"/>
</dbReference>
<name>A0AAV9H048_9PEZI</name>
<dbReference type="InterPro" id="IPR036852">
    <property type="entry name" value="Peptidase_S8/S53_dom_sf"/>
</dbReference>
<comment type="caution">
    <text evidence="1">The sequence shown here is derived from an EMBL/GenBank/DDBJ whole genome shotgun (WGS) entry which is preliminary data.</text>
</comment>
<dbReference type="Gene3D" id="3.40.50.200">
    <property type="entry name" value="Peptidase S8/S53 domain"/>
    <property type="match status" value="1"/>
</dbReference>
<dbReference type="EMBL" id="MU865919">
    <property type="protein sequence ID" value="KAK4453702.1"/>
    <property type="molecule type" value="Genomic_DNA"/>
</dbReference>
<accession>A0AAV9H048</accession>
<reference evidence="1" key="2">
    <citation type="submission" date="2023-05" db="EMBL/GenBank/DDBJ databases">
        <authorList>
            <consortium name="Lawrence Berkeley National Laboratory"/>
            <person name="Steindorff A."/>
            <person name="Hensen N."/>
            <person name="Bonometti L."/>
            <person name="Westerberg I."/>
            <person name="Brannstrom I.O."/>
            <person name="Guillou S."/>
            <person name="Cros-Aarteil S."/>
            <person name="Calhoun S."/>
            <person name="Haridas S."/>
            <person name="Kuo A."/>
            <person name="Mondo S."/>
            <person name="Pangilinan J."/>
            <person name="Riley R."/>
            <person name="Labutti K."/>
            <person name="Andreopoulos B."/>
            <person name="Lipzen A."/>
            <person name="Chen C."/>
            <person name="Yanf M."/>
            <person name="Daum C."/>
            <person name="Ng V."/>
            <person name="Clum A."/>
            <person name="Ohm R."/>
            <person name="Martin F."/>
            <person name="Silar P."/>
            <person name="Natvig D."/>
            <person name="Lalanne C."/>
            <person name="Gautier V."/>
            <person name="Ament-Velasquez S.L."/>
            <person name="Kruys A."/>
            <person name="Hutchinson M.I."/>
            <person name="Powell A.J."/>
            <person name="Barry K."/>
            <person name="Miller A.N."/>
            <person name="Grigoriev I.V."/>
            <person name="Debuchy R."/>
            <person name="Gladieux P."/>
            <person name="Thoren M.H."/>
            <person name="Johannesson H."/>
        </authorList>
    </citation>
    <scope>NUCLEOTIDE SEQUENCE</scope>
    <source>
        <strain evidence="1">PSN243</strain>
    </source>
</reference>
<keyword evidence="2" id="KW-1185">Reference proteome</keyword>
<evidence type="ECO:0000313" key="2">
    <source>
        <dbReference type="Proteomes" id="UP001321760"/>
    </source>
</evidence>
<proteinExistence type="predicted"/>
<organism evidence="1 2">
    <name type="scientific">Podospora aff. communis PSN243</name>
    <dbReference type="NCBI Taxonomy" id="3040156"/>
    <lineage>
        <taxon>Eukaryota</taxon>
        <taxon>Fungi</taxon>
        <taxon>Dikarya</taxon>
        <taxon>Ascomycota</taxon>
        <taxon>Pezizomycotina</taxon>
        <taxon>Sordariomycetes</taxon>
        <taxon>Sordariomycetidae</taxon>
        <taxon>Sordariales</taxon>
        <taxon>Podosporaceae</taxon>
        <taxon>Podospora</taxon>
    </lineage>
</organism>
<reference evidence="1" key="1">
    <citation type="journal article" date="2023" name="Mol. Phylogenet. Evol.">
        <title>Genome-scale phylogeny and comparative genomics of the fungal order Sordariales.</title>
        <authorList>
            <person name="Hensen N."/>
            <person name="Bonometti L."/>
            <person name="Westerberg I."/>
            <person name="Brannstrom I.O."/>
            <person name="Guillou S."/>
            <person name="Cros-Aarteil S."/>
            <person name="Calhoun S."/>
            <person name="Haridas S."/>
            <person name="Kuo A."/>
            <person name="Mondo S."/>
            <person name="Pangilinan J."/>
            <person name="Riley R."/>
            <person name="LaButti K."/>
            <person name="Andreopoulos B."/>
            <person name="Lipzen A."/>
            <person name="Chen C."/>
            <person name="Yan M."/>
            <person name="Daum C."/>
            <person name="Ng V."/>
            <person name="Clum A."/>
            <person name="Steindorff A."/>
            <person name="Ohm R.A."/>
            <person name="Martin F."/>
            <person name="Silar P."/>
            <person name="Natvig D.O."/>
            <person name="Lalanne C."/>
            <person name="Gautier V."/>
            <person name="Ament-Velasquez S.L."/>
            <person name="Kruys A."/>
            <person name="Hutchinson M.I."/>
            <person name="Powell A.J."/>
            <person name="Barry K."/>
            <person name="Miller A.N."/>
            <person name="Grigoriev I.V."/>
            <person name="Debuchy R."/>
            <person name="Gladieux P."/>
            <person name="Hiltunen Thoren M."/>
            <person name="Johannesson H."/>
        </authorList>
    </citation>
    <scope>NUCLEOTIDE SEQUENCE</scope>
    <source>
        <strain evidence="1">PSN243</strain>
    </source>
</reference>
<dbReference type="GO" id="GO:0006508">
    <property type="term" value="P:proteolysis"/>
    <property type="evidence" value="ECO:0007669"/>
    <property type="project" value="InterPro"/>
</dbReference>
<dbReference type="SUPFAM" id="SSF52743">
    <property type="entry name" value="Subtilisin-like"/>
    <property type="match status" value="1"/>
</dbReference>
<gene>
    <name evidence="1" type="ORF">QBC34DRAFT_434469</name>
</gene>
<sequence>MCSTADEGENIEEVWPASYYRREQDRAERFENIFPIVGYDEHGKFSKYANEGAGRYMIRGEDVDVSSTDPTLLGETADVQGSSVATAIATGVASVVLACYRLARERPDQRPSSPPSLVDACFYRMSEPLRKGKDQERARLLVKLNKLYFLPVGKDVIGDAGDFLEYMAELFNLVC</sequence>
<protein>
    <submittedName>
        <fullName evidence="1">Peptidase S8 S53 subtilisin kexin sedolisin</fullName>
    </submittedName>
</protein>